<name>F3KNS5_9BURK</name>
<dbReference type="PANTHER" id="PTHR43639">
    <property type="entry name" value="OXIDOREDUCTASE, SHORT-CHAIN DEHYDROGENASE/REDUCTASE FAMILY (AFU_ORTHOLOGUE AFUA_5G02870)"/>
    <property type="match status" value="1"/>
</dbReference>
<gene>
    <name evidence="3" type="ORF">HGR_00345</name>
</gene>
<proteinExistence type="inferred from homology"/>
<dbReference type="Pfam" id="PF13561">
    <property type="entry name" value="adh_short_C2"/>
    <property type="match status" value="1"/>
</dbReference>
<dbReference type="PANTHER" id="PTHR43639:SF1">
    <property type="entry name" value="SHORT-CHAIN DEHYDROGENASE_REDUCTASE FAMILY PROTEIN"/>
    <property type="match status" value="1"/>
</dbReference>
<accession>F3KNS5</accession>
<reference evidence="3 4" key="1">
    <citation type="journal article" date="2011" name="EMBO J.">
        <title>Structural diversity of bacterial flagellar motors.</title>
        <authorList>
            <person name="Chen S."/>
            <person name="Beeby M."/>
            <person name="Murphy G.E."/>
            <person name="Leadbetter J.R."/>
            <person name="Hendrixson D.R."/>
            <person name="Briegel A."/>
            <person name="Li Z."/>
            <person name="Shi J."/>
            <person name="Tocheva E.I."/>
            <person name="Muller A."/>
            <person name="Dobro M.J."/>
            <person name="Jensen G.J."/>
        </authorList>
    </citation>
    <scope>NUCLEOTIDE SEQUENCE [LARGE SCALE GENOMIC DNA]</scope>
    <source>
        <strain evidence="3 4">ATCC 19624</strain>
    </source>
</reference>
<evidence type="ECO:0000256" key="1">
    <source>
        <dbReference type="ARBA" id="ARBA00006484"/>
    </source>
</evidence>
<evidence type="ECO:0000313" key="3">
    <source>
        <dbReference type="EMBL" id="EGI78572.1"/>
    </source>
</evidence>
<keyword evidence="2" id="KW-0560">Oxidoreductase</keyword>
<dbReference type="InterPro" id="IPR036291">
    <property type="entry name" value="NAD(P)-bd_dom_sf"/>
</dbReference>
<dbReference type="Proteomes" id="UP000016368">
    <property type="component" value="Unassembled WGS sequence"/>
</dbReference>
<dbReference type="Gene3D" id="3.40.50.720">
    <property type="entry name" value="NAD(P)-binding Rossmann-like Domain"/>
    <property type="match status" value="1"/>
</dbReference>
<evidence type="ECO:0000256" key="2">
    <source>
        <dbReference type="ARBA" id="ARBA00023002"/>
    </source>
</evidence>
<dbReference type="GO" id="GO:0016491">
    <property type="term" value="F:oxidoreductase activity"/>
    <property type="evidence" value="ECO:0007669"/>
    <property type="project" value="UniProtKB-KW"/>
</dbReference>
<evidence type="ECO:0000313" key="4">
    <source>
        <dbReference type="Proteomes" id="UP000016368"/>
    </source>
</evidence>
<keyword evidence="4" id="KW-1185">Reference proteome</keyword>
<comment type="similarity">
    <text evidence="1">Belongs to the short-chain dehydrogenases/reductases (SDR) family.</text>
</comment>
<dbReference type="STRING" id="887062.HGR_00345"/>
<dbReference type="eggNOG" id="COG1028">
    <property type="taxonomic scope" value="Bacteria"/>
</dbReference>
<comment type="caution">
    <text evidence="3">The sequence shown here is derived from an EMBL/GenBank/DDBJ whole genome shotgun (WGS) entry which is preliminary data.</text>
</comment>
<dbReference type="AlphaFoldDB" id="F3KNS5"/>
<organism evidence="3 4">
    <name type="scientific">Hylemonella gracilis ATCC 19624</name>
    <dbReference type="NCBI Taxonomy" id="887062"/>
    <lineage>
        <taxon>Bacteria</taxon>
        <taxon>Pseudomonadati</taxon>
        <taxon>Pseudomonadota</taxon>
        <taxon>Betaproteobacteria</taxon>
        <taxon>Burkholderiales</taxon>
        <taxon>Comamonadaceae</taxon>
        <taxon>Hylemonella</taxon>
    </lineage>
</organism>
<dbReference type="InterPro" id="IPR002347">
    <property type="entry name" value="SDR_fam"/>
</dbReference>
<dbReference type="SUPFAM" id="SSF51735">
    <property type="entry name" value="NAD(P)-binding Rossmann-fold domains"/>
    <property type="match status" value="1"/>
</dbReference>
<sequence length="256" mass="27771">MLVTGGAQRLGRVLCLAFAREGWGVICHYRQSDAPARELQAEITRQGGACHILRADLADTAAVAGLADQALELAQPGLDCVINNASEFEADSGADFTPEQLLRAFTVNTMAPLLLTQALFQQVRQRSSPPGCAIHVLDQKVHNLNPDYFSYTLSKLALERAVALQAQAYAPHLRVCGISPGLTYVSGPQTEDNFERARRVNLLRQPLNPEHVAQAALHLAENPALNGCVLPVDNGQHRLPLARDVMFAIDLGLTPR</sequence>
<dbReference type="EMBL" id="AEGR01000004">
    <property type="protein sequence ID" value="EGI78572.1"/>
    <property type="molecule type" value="Genomic_DNA"/>
</dbReference>
<protein>
    <submittedName>
        <fullName evidence="3">Short chain dehydrogenase</fullName>
    </submittedName>
</protein>